<proteinExistence type="predicted"/>
<name>A0A261RFU0_9BORD</name>
<sequence length="2412" mass="227591">MKNRVRVTVGGGALLGGAAAFMASHAALAQAMNCTSSGLYQCINGDAPATSSIGVVVPSGQPGSVINNAPIAYTPPSSSNAALGVSTYSGSPQGFSVINQGSIDLEGGPSTINDYVFGVWALQQGAASAAGTSTSGIVSVTNSASITLNSPAVQAIGGAAIWAADQGGVGQVLGTTGTQGGASAGVSVVNNGGINATLSGTTGFAGIQAMSVGGASASGPNLIFNAGAGGTGGPASVTSGASVGVNWTWQNAGSGNTGVYGIQAYSQGGAGGNTDAGTDGGSYGGSGGAAGAATVTLSKFGDVALTVQGTPPSGFPAAPSAVVGAYSIGGAGGYAAQGNTNSGASGGAAGPAQISLTDAFITGSGSDLPGLLAYSAGGAGGYGGTPASGDGTLNPYQNGAAGGSTAGASISVLAQTRSNTIMTTAGGIGQSPAIIAAQLGGAGGYGGNSQDGGFSHSQGGNGGDGGNAGPIGIQVQGSSPNLVTLSTNGATSPGIYAYSLGGTAGYGGRSQTNVGGSAQGGAGGAGGAGGNINISIASTAIQTQQVSSPGIVARSEGGIGGSGGFASADSATGGSGGNGGASGNIVIQTDGNSAITTVGSDSMGILAQSLSAAGGDANGNNTVGSASGGNPGTGGQAGTVNVTNGAAITTSGLTSRGILVQSMAGSGGSGASNWSLFHSGGSTGGAGGAAGAVAVANSGAITTAGDNSEGILLQSIGGGGGAGGQGSGVFNSPGGSGGNGSGGGAVNLVNSGSITTAGEGSIGVLTQSIGGNGGDGGGSYSISVAVGGTGGNAAAGGDISATLNSGSNISTTGAGAHGLVFQSIGGGGGNGGSATSTGVAVTVSVGGQGGDGGAGGNVLVSGNGANVSASGSKSAGLIAQSIGGGGGTGGSAMGTSASAVFDASVSVGGRGGNAASDAGQVSVSLAGGSIATGQDPHLIIGSTAPGSCLGSGGQAGGACNVLPVDSHGVVVQSVGGGGGSGGQATAQAIAIAAPVTPSGSQGAIAASVAVGGNGGAGGNGGMAQFSLSSGGTITTAGNGGVGALVQSVGGGGGDGGDSSAMAATIGYGSGSVPDGGKAPAAQVTSTVAGTGGKPGNGSTVQVAIGGSVAVDGSSFTCDCNGTNTSIQTFGDFAPGVIAQSIGGGGGNAGVGGGNTQDFGTGASTSVSFNVGRAGSPGGDGGNVTVSLYPGSGIQTWGSGAVGIIAQSIGGGGGTSEGGSFSLGQSLSPPEGATQKQGENVNLGNQQSEKGGAGQTVSVLVAAPIVTHGNDATGVLAQSIGGGGGLGGSSGSDASGDNPVLLSLEGREFVSNVVSAIDSGKWTPQQNTTMNHSIGGTGGDGGSGGAVSVTLASAIATLGNPVVAGGNQQASSGDWAHGIVAQSIGGGGGKGGTAIASGTGADPAEHNVFLNTAVGGTGGNGGSGGPVNVNFSTGASIQTVGYAATGLVAQSIGGGGGMAADGSDASGGNLSVGAAQSGSGGSGGGAGSVDFENSASNGSTITTAGDFADGMNLQAIGGGGGIAGAGSSAWKAMGQPHVANAMSFSAGGGSSASGAGGNVTVNSNYANNAGMAINVSGYGAYGILAQSIGGGGGSIIATQAGTGTPTFKLGGLSDNAAATGGTVLIQLTTPTTINANGTAGVGVLAQSIGNGGGIIRVDDGSNSTPSMTTGYNPAFAGQRGPGNANGGAVLINSYATINANGPGGIGILAQSVGGGGGIVLNGTTLYAGAPLQQASNVCTSSSCSGSPANGYQNFSVQVLGGTVSATGINGIGIFAQAAGYGSPQGGTPDVVVGGGAPTATVIGGTDPNHSGTQGGQGGAQEAQSSSAAGIWIDRPGGPGAGTGSVVYDSWVTINSGGVVTNSDGSNGTAIKVTGGGTIALANYGAITGNLDLNAVENANNWVPGPWTPGPLTLRGALLQPRGSLNNYGTWVPGTQALADIQNQGTIAFDNPAMKTRVFGHFNQTGSGRLSPMIDSLNNNVSLLKVDGTATVDGTIVPNAITLLPGTVPVLVAGDLSTTAQAQDSLIFDWDARRSDNTITLTPANANFKPEGVGLSDSQSSLAQYYARAWANSDRTIAGVFGGMSHIDDGGTYKDTLDRFSSKATQVQSIALANSAGTILGSSMSCPVFEKQGTMLSEDNCAWGQVNGRWADQSTTGDTQGYHVSGTTYRVGGQHRIAPGWYLGASAAAGQTWARGKDGSNGDGDTYDGSITLKRVAGPWYFAGSLAMASGSFDSNRHIDVFGESQTTTSKPSIFLAGSRLRVGYEFAQDSWYVKPYGDLDFIYTHMPGFKEKGAPGYALNVRTNDDFNVALSPMVEVGQRYEVDAKTTLRAYAALGFVWRPDSSYTLTSSFVGADAGNGTFTDYVKTPEVLAKVDLGLQFLRVGGFEVKAGYTADFSHSYLSQTASARFAYHF</sequence>
<dbReference type="RefSeq" id="WP_094846856.1">
    <property type="nucleotide sequence ID" value="NZ_NEVJ01000002.1"/>
</dbReference>
<evidence type="ECO:0000256" key="2">
    <source>
        <dbReference type="SAM" id="SignalP"/>
    </source>
</evidence>
<dbReference type="SMART" id="SM00869">
    <property type="entry name" value="Autotransporter"/>
    <property type="match status" value="1"/>
</dbReference>
<dbReference type="InterPro" id="IPR036709">
    <property type="entry name" value="Autotransporte_beta_dom_sf"/>
</dbReference>
<feature type="compositionally biased region" description="Low complexity" evidence="1">
    <location>
        <begin position="1818"/>
        <end position="1828"/>
    </location>
</feature>
<keyword evidence="5" id="KW-1185">Reference proteome</keyword>
<gene>
    <name evidence="4" type="ORF">CAL26_10820</name>
</gene>
<comment type="caution">
    <text evidence="4">The sequence shown here is derived from an EMBL/GenBank/DDBJ whole genome shotgun (WGS) entry which is preliminary data.</text>
</comment>
<feature type="signal peptide" evidence="2">
    <location>
        <begin position="1"/>
        <end position="29"/>
    </location>
</feature>
<reference evidence="4" key="1">
    <citation type="submission" date="2017-05" db="EMBL/GenBank/DDBJ databases">
        <title>Complete and WGS of Bordetella genogroups.</title>
        <authorList>
            <person name="Spilker T."/>
            <person name="Lipuma J."/>
        </authorList>
    </citation>
    <scope>NUCLEOTIDE SEQUENCE</scope>
    <source>
        <strain evidence="4">AU21707</strain>
    </source>
</reference>
<feature type="region of interest" description="Disordered" evidence="1">
    <location>
        <begin position="1470"/>
        <end position="1490"/>
    </location>
</feature>
<evidence type="ECO:0000259" key="3">
    <source>
        <dbReference type="PROSITE" id="PS51208"/>
    </source>
</evidence>
<dbReference type="SUPFAM" id="SSF103515">
    <property type="entry name" value="Autotransporter"/>
    <property type="match status" value="1"/>
</dbReference>
<dbReference type="EMBL" id="NEVJ01000002">
    <property type="protein sequence ID" value="OZI23896.1"/>
    <property type="molecule type" value="Genomic_DNA"/>
</dbReference>
<feature type="region of interest" description="Disordered" evidence="1">
    <location>
        <begin position="447"/>
        <end position="475"/>
    </location>
</feature>
<feature type="compositionally biased region" description="Gly residues" evidence="1">
    <location>
        <begin position="459"/>
        <end position="469"/>
    </location>
</feature>
<organism evidence="4 5">
    <name type="scientific">Bordetella genomosp. 9</name>
    <dbReference type="NCBI Taxonomy" id="1416803"/>
    <lineage>
        <taxon>Bacteria</taxon>
        <taxon>Pseudomonadati</taxon>
        <taxon>Pseudomonadota</taxon>
        <taxon>Betaproteobacteria</taxon>
        <taxon>Burkholderiales</taxon>
        <taxon>Alcaligenaceae</taxon>
        <taxon>Bordetella</taxon>
    </lineage>
</organism>
<feature type="compositionally biased region" description="Polar residues" evidence="1">
    <location>
        <begin position="1233"/>
        <end position="1248"/>
    </location>
</feature>
<dbReference type="PROSITE" id="PS51208">
    <property type="entry name" value="AUTOTRANSPORTER"/>
    <property type="match status" value="1"/>
</dbReference>
<feature type="compositionally biased region" description="Gly residues" evidence="1">
    <location>
        <begin position="1477"/>
        <end position="1486"/>
    </location>
</feature>
<accession>A0A261RFU0</accession>
<evidence type="ECO:0000313" key="5">
    <source>
        <dbReference type="Proteomes" id="UP000216857"/>
    </source>
</evidence>
<feature type="chain" id="PRO_5013034632" description="Autotransporter domain-containing protein" evidence="2">
    <location>
        <begin position="30"/>
        <end position="2412"/>
    </location>
</feature>
<dbReference type="InterPro" id="IPR005546">
    <property type="entry name" value="Autotransporte_beta"/>
</dbReference>
<protein>
    <recommendedName>
        <fullName evidence="3">Autotransporter domain-containing protein</fullName>
    </recommendedName>
</protein>
<feature type="region of interest" description="Disordered" evidence="1">
    <location>
        <begin position="1214"/>
        <end position="1249"/>
    </location>
</feature>
<evidence type="ECO:0000313" key="4">
    <source>
        <dbReference type="EMBL" id="OZI23896.1"/>
    </source>
</evidence>
<feature type="domain" description="Autotransporter" evidence="3">
    <location>
        <begin position="2133"/>
        <end position="2412"/>
    </location>
</feature>
<evidence type="ECO:0000256" key="1">
    <source>
        <dbReference type="SAM" id="MobiDB-lite"/>
    </source>
</evidence>
<feature type="region of interest" description="Disordered" evidence="1">
    <location>
        <begin position="1801"/>
        <end position="1833"/>
    </location>
</feature>
<dbReference type="Proteomes" id="UP000216857">
    <property type="component" value="Unassembled WGS sequence"/>
</dbReference>
<keyword evidence="2" id="KW-0732">Signal</keyword>